<comment type="function">
    <text evidence="7">Causes loosening and extension of plant cell walls by disrupting non-covalent bonding between cellulose microfibrils and matrix glucans. No enzymatic activity has been found.</text>
</comment>
<feature type="signal peptide" evidence="7">
    <location>
        <begin position="1"/>
        <end position="22"/>
    </location>
</feature>
<dbReference type="KEGG" id="cqi:110686135"/>
<dbReference type="GO" id="GO:0016020">
    <property type="term" value="C:membrane"/>
    <property type="evidence" value="ECO:0007669"/>
    <property type="project" value="UniProtKB-SubCell"/>
</dbReference>
<evidence type="ECO:0000259" key="8">
    <source>
        <dbReference type="PROSITE" id="PS50842"/>
    </source>
</evidence>
<evidence type="ECO:0000256" key="5">
    <source>
        <dbReference type="ARBA" id="ARBA00023136"/>
    </source>
</evidence>
<dbReference type="PROSITE" id="PS50842">
    <property type="entry name" value="EXPANSIN_EG45"/>
    <property type="match status" value="1"/>
</dbReference>
<keyword evidence="2 7" id="KW-0134">Cell wall</keyword>
<comment type="similarity">
    <text evidence="1 7">Belongs to the expansin family. Expansin A subfamily.</text>
</comment>
<dbReference type="GeneID" id="110686135"/>
<dbReference type="InterPro" id="IPR002963">
    <property type="entry name" value="Expansin"/>
</dbReference>
<reference evidence="10" key="2">
    <citation type="submission" date="2021-03" db="UniProtKB">
        <authorList>
            <consortium name="EnsemblPlants"/>
        </authorList>
    </citation>
    <scope>IDENTIFICATION</scope>
</reference>
<keyword evidence="11" id="KW-1185">Reference proteome</keyword>
<dbReference type="InterPro" id="IPR007112">
    <property type="entry name" value="Expansin/allergen_DPBB_dom"/>
</dbReference>
<feature type="domain" description="Expansin-like EG45" evidence="8">
    <location>
        <begin position="46"/>
        <end position="156"/>
    </location>
</feature>
<reference evidence="10" key="1">
    <citation type="journal article" date="2017" name="Nature">
        <title>The genome of Chenopodium quinoa.</title>
        <authorList>
            <person name="Jarvis D.E."/>
            <person name="Ho Y.S."/>
            <person name="Lightfoot D.J."/>
            <person name="Schmoeckel S.M."/>
            <person name="Li B."/>
            <person name="Borm T.J.A."/>
            <person name="Ohyanagi H."/>
            <person name="Mineta K."/>
            <person name="Michell C.T."/>
            <person name="Saber N."/>
            <person name="Kharbatia N.M."/>
            <person name="Rupper R.R."/>
            <person name="Sharp A.R."/>
            <person name="Dally N."/>
            <person name="Boughton B.A."/>
            <person name="Woo Y.H."/>
            <person name="Gao G."/>
            <person name="Schijlen E.G.W.M."/>
            <person name="Guo X."/>
            <person name="Momin A.A."/>
            <person name="Negrao S."/>
            <person name="Al-Babili S."/>
            <person name="Gehring C."/>
            <person name="Roessner U."/>
            <person name="Jung C."/>
            <person name="Murphy K."/>
            <person name="Arold S.T."/>
            <person name="Gojobori T."/>
            <person name="van der Linden C.G."/>
            <person name="van Loo E.N."/>
            <person name="Jellen E.N."/>
            <person name="Maughan P.J."/>
            <person name="Tester M."/>
        </authorList>
    </citation>
    <scope>NUCLEOTIDE SEQUENCE [LARGE SCALE GENOMIC DNA]</scope>
    <source>
        <strain evidence="10">cv. PI 614886</strain>
    </source>
</reference>
<dbReference type="PANTHER" id="PTHR31867">
    <property type="entry name" value="EXPANSIN-A15"/>
    <property type="match status" value="1"/>
</dbReference>
<dbReference type="InterPro" id="IPR007117">
    <property type="entry name" value="Expansin_CBD"/>
</dbReference>
<accession>A0A803L7U5</accession>
<feature type="chain" id="PRO_5031604971" description="Expansin" evidence="7">
    <location>
        <begin position="23"/>
        <end position="251"/>
    </location>
</feature>
<dbReference type="PROSITE" id="PS50843">
    <property type="entry name" value="EXPANSIN_CBD"/>
    <property type="match status" value="1"/>
</dbReference>
<keyword evidence="4 7" id="KW-0732">Signal</keyword>
<evidence type="ECO:0000259" key="9">
    <source>
        <dbReference type="PROSITE" id="PS50843"/>
    </source>
</evidence>
<dbReference type="EnsemblPlants" id="AUR62007934-RA">
    <property type="protein sequence ID" value="AUR62007934-RA:cds"/>
    <property type="gene ID" value="AUR62007934"/>
</dbReference>
<dbReference type="RefSeq" id="XP_021718409.1">
    <property type="nucleotide sequence ID" value="XM_021862717.1"/>
</dbReference>
<dbReference type="GO" id="GO:0009653">
    <property type="term" value="P:anatomical structure morphogenesis"/>
    <property type="evidence" value="ECO:0007669"/>
    <property type="project" value="UniProtKB-ARBA"/>
</dbReference>
<dbReference type="Pfam" id="PF03330">
    <property type="entry name" value="DPBB_1"/>
    <property type="match status" value="1"/>
</dbReference>
<evidence type="ECO:0000256" key="1">
    <source>
        <dbReference type="ARBA" id="ARBA00005392"/>
    </source>
</evidence>
<dbReference type="Gramene" id="AUR62007934-RA">
    <property type="protein sequence ID" value="AUR62007934-RA:cds"/>
    <property type="gene ID" value="AUR62007934"/>
</dbReference>
<dbReference type="Gene3D" id="2.40.40.10">
    <property type="entry name" value="RlpA-like domain"/>
    <property type="match status" value="1"/>
</dbReference>
<dbReference type="Proteomes" id="UP000596660">
    <property type="component" value="Unplaced"/>
</dbReference>
<dbReference type="PRINTS" id="PR01226">
    <property type="entry name" value="EXPANSIN"/>
</dbReference>
<dbReference type="AlphaFoldDB" id="A0A803L7U5"/>
<protein>
    <recommendedName>
        <fullName evidence="7">Expansin</fullName>
    </recommendedName>
</protein>
<dbReference type="OMA" id="VCANSKW"/>
<keyword evidence="5" id="KW-0472">Membrane</keyword>
<evidence type="ECO:0000313" key="10">
    <source>
        <dbReference type="EnsemblPlants" id="AUR62007934-RA:cds"/>
    </source>
</evidence>
<dbReference type="GO" id="GO:0005576">
    <property type="term" value="C:extracellular region"/>
    <property type="evidence" value="ECO:0007669"/>
    <property type="project" value="InterPro"/>
</dbReference>
<evidence type="ECO:0000313" key="11">
    <source>
        <dbReference type="Proteomes" id="UP000596660"/>
    </source>
</evidence>
<dbReference type="CDD" id="cd22274">
    <property type="entry name" value="DPBB_EXPA_N"/>
    <property type="match status" value="1"/>
</dbReference>
<keyword evidence="6 7" id="KW-0961">Cell wall biogenesis/degradation</keyword>
<dbReference type="InterPro" id="IPR036749">
    <property type="entry name" value="Expansin_CBD_sf"/>
</dbReference>
<dbReference type="InterPro" id="IPR009009">
    <property type="entry name" value="RlpA-like_DPBB"/>
</dbReference>
<evidence type="ECO:0000256" key="2">
    <source>
        <dbReference type="ARBA" id="ARBA00022512"/>
    </source>
</evidence>
<evidence type="ECO:0000256" key="4">
    <source>
        <dbReference type="ARBA" id="ARBA00022729"/>
    </source>
</evidence>
<keyword evidence="3 7" id="KW-0964">Secreted</keyword>
<name>A0A803L7U5_CHEQI</name>
<gene>
    <name evidence="10" type="primary">LOC110686135</name>
</gene>
<dbReference type="SMART" id="SM00837">
    <property type="entry name" value="DPBB_1"/>
    <property type="match status" value="1"/>
</dbReference>
<feature type="domain" description="Expansin-like CBD" evidence="9">
    <location>
        <begin position="166"/>
        <end position="246"/>
    </location>
</feature>
<organism evidence="10 11">
    <name type="scientific">Chenopodium quinoa</name>
    <name type="common">Quinoa</name>
    <dbReference type="NCBI Taxonomy" id="63459"/>
    <lineage>
        <taxon>Eukaryota</taxon>
        <taxon>Viridiplantae</taxon>
        <taxon>Streptophyta</taxon>
        <taxon>Embryophyta</taxon>
        <taxon>Tracheophyta</taxon>
        <taxon>Spermatophyta</taxon>
        <taxon>Magnoliopsida</taxon>
        <taxon>eudicotyledons</taxon>
        <taxon>Gunneridae</taxon>
        <taxon>Pentapetalae</taxon>
        <taxon>Caryophyllales</taxon>
        <taxon>Chenopodiaceae</taxon>
        <taxon>Chenopodioideae</taxon>
        <taxon>Atripliceae</taxon>
        <taxon>Chenopodium</taxon>
    </lineage>
</organism>
<dbReference type="Gene3D" id="2.60.40.760">
    <property type="entry name" value="Expansin, cellulose-binding-like domain"/>
    <property type="match status" value="1"/>
</dbReference>
<comment type="subcellular location">
    <subcellularLocation>
        <location evidence="7">Secreted</location>
        <location evidence="7">Cell wall</location>
    </subcellularLocation>
    <subcellularLocation>
        <location evidence="7">Membrane</location>
        <topology evidence="7">Peripheral membrane protein</topology>
    </subcellularLocation>
</comment>
<dbReference type="InterPro" id="IPR007118">
    <property type="entry name" value="Expan_Lol_pI"/>
</dbReference>
<dbReference type="SUPFAM" id="SSF50685">
    <property type="entry name" value="Barwin-like endoglucanases"/>
    <property type="match status" value="1"/>
</dbReference>
<dbReference type="InterPro" id="IPR036908">
    <property type="entry name" value="RlpA-like_sf"/>
</dbReference>
<dbReference type="GO" id="GO:0009664">
    <property type="term" value="P:plant-type cell wall organization"/>
    <property type="evidence" value="ECO:0007669"/>
    <property type="project" value="InterPro"/>
</dbReference>
<evidence type="ECO:0000256" key="7">
    <source>
        <dbReference type="RuleBase" id="RU365023"/>
    </source>
</evidence>
<evidence type="ECO:0000256" key="6">
    <source>
        <dbReference type="ARBA" id="ARBA00023316"/>
    </source>
</evidence>
<dbReference type="SUPFAM" id="SSF49590">
    <property type="entry name" value="PHL pollen allergen"/>
    <property type="match status" value="1"/>
</dbReference>
<proteinExistence type="inferred from homology"/>
<dbReference type="Pfam" id="PF01357">
    <property type="entry name" value="Expansin_C"/>
    <property type="match status" value="1"/>
</dbReference>
<dbReference type="PRINTS" id="PR01225">
    <property type="entry name" value="EXPANSNFAMLY"/>
</dbReference>
<dbReference type="OrthoDB" id="5823761at2759"/>
<evidence type="ECO:0000256" key="3">
    <source>
        <dbReference type="ARBA" id="ARBA00022525"/>
    </source>
</evidence>
<sequence>MGAKLNITLVLMLLTTIFAIDAKIENDWEFARATNYGGMDGRETMQGACGYGNLTQQGYGLETTALSTALFNDGLTCGACYQIMCKDSKWCLNGTQIHVTATNFCPPNYTKPNENWCNPPLKHFDLSQPMFRKIAVYEAGIVPVAYRRVNCNKQGGLKFEFKGNPNWILVLVYNVGGVGDVEDVKVKGSDTTSWLQMRRNWGQNWETNATLVGQSLSFQVTTSDGKMVQADDVAPASWKFNQTYVCKRQFR</sequence>